<dbReference type="EMBL" id="MZ502219">
    <property type="protein sequence ID" value="QXV92277.1"/>
    <property type="molecule type" value="Genomic_DNA"/>
</dbReference>
<accession>A0A8F7KUB6</accession>
<dbReference type="GO" id="GO:0006508">
    <property type="term" value="P:proteolysis"/>
    <property type="evidence" value="ECO:0007669"/>
    <property type="project" value="InterPro"/>
</dbReference>
<organism evidence="4">
    <name type="scientific">Streptomyces rimosus</name>
    <dbReference type="NCBI Taxonomy" id="1927"/>
    <lineage>
        <taxon>Bacteria</taxon>
        <taxon>Bacillati</taxon>
        <taxon>Actinomycetota</taxon>
        <taxon>Actinomycetes</taxon>
        <taxon>Kitasatosporales</taxon>
        <taxon>Streptomycetaceae</taxon>
        <taxon>Streptomyces</taxon>
    </lineage>
</organism>
<gene>
    <name evidence="4" type="ORF">M4018_082010</name>
    <name evidence="5" type="ORF">R6500_082010</name>
</gene>
<dbReference type="Gene3D" id="2.40.10.10">
    <property type="entry name" value="Trypsin-like serine proteases"/>
    <property type="match status" value="1"/>
</dbReference>
<dbReference type="AlphaFoldDB" id="A0A8F7KUB6"/>
<evidence type="ECO:0000256" key="1">
    <source>
        <dbReference type="ARBA" id="ARBA00022729"/>
    </source>
</evidence>
<dbReference type="EMBL" id="MZ502218">
    <property type="protein sequence ID" value="QXV92008.1"/>
    <property type="molecule type" value="Genomic_DNA"/>
</dbReference>
<dbReference type="PANTHER" id="PTHR44103">
    <property type="entry name" value="PROPROTEIN CONVERTASE P"/>
    <property type="match status" value="1"/>
</dbReference>
<evidence type="ECO:0000259" key="3">
    <source>
        <dbReference type="PROSITE" id="PS50240"/>
    </source>
</evidence>
<proteinExistence type="predicted"/>
<reference evidence="4" key="1">
    <citation type="submission" date="2021-06" db="EMBL/GenBank/DDBJ databases">
        <authorList>
            <person name="Tome M."/>
            <person name="Jakse J."/>
            <person name="Slemc L."/>
            <person name="Garcia A.R."/>
            <person name="Petkovic H."/>
        </authorList>
    </citation>
    <scope>NUCLEOTIDE SEQUENCE</scope>
    <source>
        <plasmid evidence="5">pPZG101</plasmid>
        <plasmid evidence="4">unnamed</plasmid>
    </source>
</reference>
<dbReference type="Gene3D" id="2.130.10.130">
    <property type="entry name" value="Integrin alpha, N-terminal"/>
    <property type="match status" value="1"/>
</dbReference>
<dbReference type="InterPro" id="IPR001314">
    <property type="entry name" value="Peptidase_S1A"/>
</dbReference>
<dbReference type="PANTHER" id="PTHR44103:SF1">
    <property type="entry name" value="PROPROTEIN CONVERTASE P"/>
    <property type="match status" value="1"/>
</dbReference>
<dbReference type="PROSITE" id="PS50240">
    <property type="entry name" value="TRYPSIN_DOM"/>
    <property type="match status" value="1"/>
</dbReference>
<keyword evidence="4" id="KW-0614">Plasmid</keyword>
<dbReference type="GeneID" id="66860671"/>
<protein>
    <submittedName>
        <fullName evidence="4">VCBS repeat-containing protein</fullName>
    </submittedName>
</protein>
<evidence type="ECO:0000256" key="2">
    <source>
        <dbReference type="SAM" id="SignalP"/>
    </source>
</evidence>
<evidence type="ECO:0000313" key="5">
    <source>
        <dbReference type="EMBL" id="QXV92277.1"/>
    </source>
</evidence>
<dbReference type="InterPro" id="IPR043504">
    <property type="entry name" value="Peptidase_S1_PA_chymotrypsin"/>
</dbReference>
<evidence type="ECO:0000313" key="4">
    <source>
        <dbReference type="EMBL" id="QXV92008.1"/>
    </source>
</evidence>
<dbReference type="PRINTS" id="PR00722">
    <property type="entry name" value="CHYMOTRYPSIN"/>
</dbReference>
<dbReference type="Gene3D" id="2.40.128.340">
    <property type="match status" value="1"/>
</dbReference>
<name>A0A8F7KUB6_STRRM</name>
<dbReference type="SUPFAM" id="SSF50494">
    <property type="entry name" value="Trypsin-like serine proteases"/>
    <property type="match status" value="1"/>
</dbReference>
<dbReference type="Pfam" id="PF13517">
    <property type="entry name" value="FG-GAP_3"/>
    <property type="match status" value="2"/>
</dbReference>
<geneLocation type="plasmid" evidence="4">
    <name>unnamed</name>
</geneLocation>
<feature type="chain" id="PRO_5033681245" evidence="2">
    <location>
        <begin position="32"/>
        <end position="514"/>
    </location>
</feature>
<dbReference type="InterPro" id="IPR028994">
    <property type="entry name" value="Integrin_alpha_N"/>
</dbReference>
<dbReference type="InterPro" id="IPR009003">
    <property type="entry name" value="Peptidase_S1_PA"/>
</dbReference>
<dbReference type="Pfam" id="PF00089">
    <property type="entry name" value="Trypsin"/>
    <property type="match status" value="1"/>
</dbReference>
<dbReference type="OMA" id="QGGDAIC"/>
<feature type="signal peptide" evidence="2">
    <location>
        <begin position="1"/>
        <end position="31"/>
    </location>
</feature>
<keyword evidence="1 2" id="KW-0732">Signal</keyword>
<geneLocation type="plasmid" evidence="5">
    <name>pPZG101</name>
</geneLocation>
<dbReference type="GO" id="GO:0004252">
    <property type="term" value="F:serine-type endopeptidase activity"/>
    <property type="evidence" value="ECO:0007669"/>
    <property type="project" value="InterPro"/>
</dbReference>
<dbReference type="RefSeq" id="WP_003979145.1">
    <property type="nucleotide sequence ID" value="NZ_CP025552.1"/>
</dbReference>
<dbReference type="SUPFAM" id="SSF69318">
    <property type="entry name" value="Integrin alpha N-terminal domain"/>
    <property type="match status" value="2"/>
</dbReference>
<feature type="domain" description="Peptidase S1" evidence="3">
    <location>
        <begin position="32"/>
        <end position="253"/>
    </location>
</feature>
<sequence length="514" mass="54224">MSARRPRAGLAAGIAAASITAAVLTAAPANAVVGAATKDGSYPFTAKLDIGGTRSCSAALVDEQWLLTTASCFADNPDQSLEVPAGAPKMKTTATVGRTDMSREDGGTVTAVEKLVPRGDRDLVMAKLAKPVTGITPAEVTAKAPLPGEDVFVSGYGRTADEWVPDRLHYARFSVGAAKESTVGITGKDAGAAVCEGDTGAPVWRDINGRYELVGISSKSAQGGCFGHDDETRTDAAASRTDDIAGWIQTVRLSTKFQNVSDVVTSADFNGDGRTDVAAVMKDGNLHAFYAKPDGTLQYGRELWTHDGTWGGYTQLIGGDFNGDGQGDIIARRDDGQLFLYTGTANGNLNPRVALWGNTSWKTMKQIVRYRADNSGRDGLAAIWGDGSLQAYTTKADGTLSGTKRDLWHDKTWDGMRILSSGDFNTDGKDDIVATDPDGGFRLYTGNTQGTVTRAPDLWYDKSWGKMLALLGGDFNGDGKADIAALWGDRSLHLYTGNGKGTLAAGPAMWPTAP</sequence>
<dbReference type="InterPro" id="IPR001254">
    <property type="entry name" value="Trypsin_dom"/>
</dbReference>
<dbReference type="InterPro" id="IPR013517">
    <property type="entry name" value="FG-GAP"/>
</dbReference>
<dbReference type="SMART" id="SM00020">
    <property type="entry name" value="Tryp_SPc"/>
    <property type="match status" value="1"/>
</dbReference>